<gene>
    <name evidence="1" type="ORF">PECAL_1P24740</name>
</gene>
<reference evidence="1" key="1">
    <citation type="submission" date="2021-11" db="EMBL/GenBank/DDBJ databases">
        <authorList>
            <consortium name="Genoscope - CEA"/>
            <person name="William W."/>
        </authorList>
    </citation>
    <scope>NUCLEOTIDE SEQUENCE</scope>
</reference>
<evidence type="ECO:0000313" key="1">
    <source>
        <dbReference type="EMBL" id="CAH0366006.1"/>
    </source>
</evidence>
<evidence type="ECO:0000313" key="2">
    <source>
        <dbReference type="Proteomes" id="UP000789595"/>
    </source>
</evidence>
<comment type="caution">
    <text evidence="1">The sequence shown here is derived from an EMBL/GenBank/DDBJ whole genome shotgun (WGS) entry which is preliminary data.</text>
</comment>
<dbReference type="AlphaFoldDB" id="A0A8J2S9P1"/>
<sequence>MSLLTGPQGGFSGDFSCELGRVASALGRARATSFNFSVVAEASIRHVGRDLGGARYLGRRDRHARIGRRRRWDWRREPSGQRRPVARERPRLSGHRVDGLTRGAVEDSQRHRRRAAAGLGQGRRLRRAAFSVGWRERGGVHGHHVAASGEKWACWRVVAACFSPVCRVRAYF</sequence>
<dbReference type="Proteomes" id="UP000789595">
    <property type="component" value="Unassembled WGS sequence"/>
</dbReference>
<name>A0A8J2S9P1_9STRA</name>
<organism evidence="1 2">
    <name type="scientific">Pelagomonas calceolata</name>
    <dbReference type="NCBI Taxonomy" id="35677"/>
    <lineage>
        <taxon>Eukaryota</taxon>
        <taxon>Sar</taxon>
        <taxon>Stramenopiles</taxon>
        <taxon>Ochrophyta</taxon>
        <taxon>Pelagophyceae</taxon>
        <taxon>Pelagomonadales</taxon>
        <taxon>Pelagomonadaceae</taxon>
        <taxon>Pelagomonas</taxon>
    </lineage>
</organism>
<dbReference type="EMBL" id="CAKKNE010000001">
    <property type="protein sequence ID" value="CAH0366006.1"/>
    <property type="molecule type" value="Genomic_DNA"/>
</dbReference>
<proteinExistence type="predicted"/>
<keyword evidence="2" id="KW-1185">Reference proteome</keyword>
<accession>A0A8J2S9P1</accession>
<protein>
    <submittedName>
        <fullName evidence="1">Uncharacterized protein</fullName>
    </submittedName>
</protein>